<dbReference type="Proteomes" id="UP001274321">
    <property type="component" value="Unassembled WGS sequence"/>
</dbReference>
<feature type="domain" description="Calcineurin-like phosphoesterase" evidence="1">
    <location>
        <begin position="27"/>
        <end position="124"/>
    </location>
</feature>
<protein>
    <submittedName>
        <fullName evidence="2">Ligase-associated DNA damage response endonuclease PdeM</fullName>
        <ecNumber evidence="2">3.1.-.-</ecNumber>
    </submittedName>
</protein>
<sequence>MTSDELDLAGTPFTVLPEGGLWHDAERMLIVADLHLEKGSAFAARGRGFLPPYDTAATLGLLGKLMARLQPKRVLALGDSFHDSRAGDRIRPEDVETLCGLQVGRDWLWIAGNHDPEPPSCARGEWLHEFRLGDVVLRHEPSAGPADGEIAGHLHPVAKIRVRGASVRRRCVATDGRRAILPAFGVYAGGLNVRDRAFGGLFQPGALCAWMLGNSSVYRMPAEKLVPDSGAPAARRF</sequence>
<dbReference type="PANTHER" id="PTHR39323:SF1">
    <property type="entry name" value="BLR1149 PROTEIN"/>
    <property type="match status" value="1"/>
</dbReference>
<organism evidence="2 3">
    <name type="scientific">Terrihabitans rhizophilus</name>
    <dbReference type="NCBI Taxonomy" id="3092662"/>
    <lineage>
        <taxon>Bacteria</taxon>
        <taxon>Pseudomonadati</taxon>
        <taxon>Pseudomonadota</taxon>
        <taxon>Alphaproteobacteria</taxon>
        <taxon>Hyphomicrobiales</taxon>
        <taxon>Terrihabitans</taxon>
    </lineage>
</organism>
<keyword evidence="2" id="KW-0436">Ligase</keyword>
<dbReference type="SUPFAM" id="SSF56300">
    <property type="entry name" value="Metallo-dependent phosphatases"/>
    <property type="match status" value="1"/>
</dbReference>
<dbReference type="EC" id="3.1.-.-" evidence="2"/>
<dbReference type="Gene3D" id="3.60.21.10">
    <property type="match status" value="1"/>
</dbReference>
<name>A0ABU4RQD4_9HYPH</name>
<dbReference type="PIRSF" id="PIRSF000887">
    <property type="entry name" value="Pesterase_MJ0037"/>
    <property type="match status" value="1"/>
</dbReference>
<dbReference type="InterPro" id="IPR029052">
    <property type="entry name" value="Metallo-depent_PP-like"/>
</dbReference>
<gene>
    <name evidence="2" type="primary">pdeM</name>
    <name evidence="2" type="ORF">SCD90_10025</name>
</gene>
<dbReference type="GO" id="GO:0016874">
    <property type="term" value="F:ligase activity"/>
    <property type="evidence" value="ECO:0007669"/>
    <property type="project" value="UniProtKB-KW"/>
</dbReference>
<dbReference type="Pfam" id="PF00149">
    <property type="entry name" value="Metallophos"/>
    <property type="match status" value="1"/>
</dbReference>
<dbReference type="GO" id="GO:0004519">
    <property type="term" value="F:endonuclease activity"/>
    <property type="evidence" value="ECO:0007669"/>
    <property type="project" value="UniProtKB-KW"/>
</dbReference>
<dbReference type="EMBL" id="JAXAFJ010000005">
    <property type="protein sequence ID" value="MDX6806403.1"/>
    <property type="molecule type" value="Genomic_DNA"/>
</dbReference>
<dbReference type="GO" id="GO:0016787">
    <property type="term" value="F:hydrolase activity"/>
    <property type="evidence" value="ECO:0007669"/>
    <property type="project" value="UniProtKB-KW"/>
</dbReference>
<accession>A0ABU4RQD4</accession>
<comment type="caution">
    <text evidence="2">The sequence shown here is derived from an EMBL/GenBank/DDBJ whole genome shotgun (WGS) entry which is preliminary data.</text>
</comment>
<evidence type="ECO:0000313" key="2">
    <source>
        <dbReference type="EMBL" id="MDX6806403.1"/>
    </source>
</evidence>
<keyword evidence="2" id="KW-0255">Endonuclease</keyword>
<dbReference type="PANTHER" id="PTHR39323">
    <property type="entry name" value="BLR1149 PROTEIN"/>
    <property type="match status" value="1"/>
</dbReference>
<reference evidence="2 3" key="1">
    <citation type="submission" date="2023-11" db="EMBL/GenBank/DDBJ databases">
        <authorList>
            <person name="Bao R."/>
        </authorList>
    </citation>
    <scope>NUCLEOTIDE SEQUENCE [LARGE SCALE GENOMIC DNA]</scope>
    <source>
        <strain evidence="2 3">PJ23</strain>
    </source>
</reference>
<evidence type="ECO:0000259" key="1">
    <source>
        <dbReference type="Pfam" id="PF00149"/>
    </source>
</evidence>
<dbReference type="NCBIfam" id="TIGR04123">
    <property type="entry name" value="P_estr_lig_assc"/>
    <property type="match status" value="1"/>
</dbReference>
<dbReference type="InterPro" id="IPR024173">
    <property type="entry name" value="Pesterase_MJ0037-like"/>
</dbReference>
<keyword evidence="2" id="KW-0378">Hydrolase</keyword>
<dbReference type="InterPro" id="IPR004843">
    <property type="entry name" value="Calcineurin-like_PHP"/>
</dbReference>
<keyword evidence="2" id="KW-0540">Nuclease</keyword>
<dbReference type="InterPro" id="IPR026336">
    <property type="entry name" value="PdeM-like"/>
</dbReference>
<proteinExistence type="predicted"/>
<dbReference type="RefSeq" id="WP_319844657.1">
    <property type="nucleotide sequence ID" value="NZ_JAXAFJ010000005.1"/>
</dbReference>
<keyword evidence="3" id="KW-1185">Reference proteome</keyword>
<evidence type="ECO:0000313" key="3">
    <source>
        <dbReference type="Proteomes" id="UP001274321"/>
    </source>
</evidence>